<accession>A0AAP0BRF6</accession>
<protein>
    <recommendedName>
        <fullName evidence="10">Dynein light chain</fullName>
    </recommendedName>
</protein>
<dbReference type="GO" id="GO:0051028">
    <property type="term" value="P:mRNA transport"/>
    <property type="evidence" value="ECO:0007669"/>
    <property type="project" value="UniProtKB-KW"/>
</dbReference>
<dbReference type="Pfam" id="PF01221">
    <property type="entry name" value="Dynein_light"/>
    <property type="match status" value="1"/>
</dbReference>
<comment type="similarity">
    <text evidence="10">Belongs to the dynein light chain family.</text>
</comment>
<evidence type="ECO:0000313" key="12">
    <source>
        <dbReference type="EMBL" id="KAK8947105.1"/>
    </source>
</evidence>
<dbReference type="FunFam" id="3.30.740.10:FF:000005">
    <property type="entry name" value="Dynein light chain"/>
    <property type="match status" value="1"/>
</dbReference>
<dbReference type="GO" id="GO:0045505">
    <property type="term" value="F:dynein intermediate chain binding"/>
    <property type="evidence" value="ECO:0007669"/>
    <property type="project" value="TreeGrafter"/>
</dbReference>
<evidence type="ECO:0000256" key="11">
    <source>
        <dbReference type="SAM" id="MobiDB-lite"/>
    </source>
</evidence>
<comment type="caution">
    <text evidence="12">The sequence shown here is derived from an EMBL/GenBank/DDBJ whole genome shotgun (WGS) entry which is preliminary data.</text>
</comment>
<keyword evidence="4 10" id="KW-0963">Cytoplasm</keyword>
<proteinExistence type="inferred from homology"/>
<dbReference type="GO" id="GO:0007017">
    <property type="term" value="P:microtubule-based process"/>
    <property type="evidence" value="ECO:0007669"/>
    <property type="project" value="InterPro"/>
</dbReference>
<evidence type="ECO:0000256" key="5">
    <source>
        <dbReference type="ARBA" id="ARBA00022701"/>
    </source>
</evidence>
<feature type="region of interest" description="Disordered" evidence="11">
    <location>
        <begin position="1"/>
        <end position="23"/>
    </location>
</feature>
<keyword evidence="10" id="KW-0243">Dynein</keyword>
<evidence type="ECO:0000256" key="7">
    <source>
        <dbReference type="ARBA" id="ARBA00022927"/>
    </source>
</evidence>
<keyword evidence="5 10" id="KW-0493">Microtubule</keyword>
<evidence type="ECO:0000256" key="3">
    <source>
        <dbReference type="ARBA" id="ARBA00022448"/>
    </source>
</evidence>
<dbReference type="GO" id="GO:0005874">
    <property type="term" value="C:microtubule"/>
    <property type="evidence" value="ECO:0007669"/>
    <property type="project" value="UniProtKB-KW"/>
</dbReference>
<name>A0AAP0BRF6_9ASPA</name>
<dbReference type="InterPro" id="IPR037177">
    <property type="entry name" value="DLC_sf"/>
</dbReference>
<dbReference type="Proteomes" id="UP001418222">
    <property type="component" value="Unassembled WGS sequence"/>
</dbReference>
<dbReference type="PANTHER" id="PTHR11886:SF35">
    <property type="entry name" value="DYNEIN LIGHT CHAIN"/>
    <property type="match status" value="1"/>
</dbReference>
<keyword evidence="13" id="KW-1185">Reference proteome</keyword>
<keyword evidence="8 10" id="KW-0206">Cytoskeleton</keyword>
<evidence type="ECO:0000256" key="2">
    <source>
        <dbReference type="ARBA" id="ARBA00004245"/>
    </source>
</evidence>
<comment type="subcellular location">
    <subcellularLocation>
        <location evidence="2 10">Cytoplasm</location>
        <location evidence="2 10">Cytoskeleton</location>
    </subcellularLocation>
    <subcellularLocation>
        <location evidence="1">Nucleus</location>
    </subcellularLocation>
</comment>
<keyword evidence="7" id="KW-0653">Protein transport</keyword>
<dbReference type="InterPro" id="IPR001372">
    <property type="entry name" value="Dynein_light_chain_typ-1/2"/>
</dbReference>
<reference evidence="12 13" key="1">
    <citation type="journal article" date="2022" name="Nat. Plants">
        <title>Genomes of leafy and leafless Platanthera orchids illuminate the evolution of mycoheterotrophy.</title>
        <authorList>
            <person name="Li M.H."/>
            <person name="Liu K.W."/>
            <person name="Li Z."/>
            <person name="Lu H.C."/>
            <person name="Ye Q.L."/>
            <person name="Zhang D."/>
            <person name="Wang J.Y."/>
            <person name="Li Y.F."/>
            <person name="Zhong Z.M."/>
            <person name="Liu X."/>
            <person name="Yu X."/>
            <person name="Liu D.K."/>
            <person name="Tu X.D."/>
            <person name="Liu B."/>
            <person name="Hao Y."/>
            <person name="Liao X.Y."/>
            <person name="Jiang Y.T."/>
            <person name="Sun W.H."/>
            <person name="Chen J."/>
            <person name="Chen Y.Q."/>
            <person name="Ai Y."/>
            <person name="Zhai J.W."/>
            <person name="Wu S.S."/>
            <person name="Zhou Z."/>
            <person name="Hsiao Y.Y."/>
            <person name="Wu W.L."/>
            <person name="Chen Y.Y."/>
            <person name="Lin Y.F."/>
            <person name="Hsu J.L."/>
            <person name="Li C.Y."/>
            <person name="Wang Z.W."/>
            <person name="Zhao X."/>
            <person name="Zhong W.Y."/>
            <person name="Ma X.K."/>
            <person name="Ma L."/>
            <person name="Huang J."/>
            <person name="Chen G.Z."/>
            <person name="Huang M.Z."/>
            <person name="Huang L."/>
            <person name="Peng D.H."/>
            <person name="Luo Y.B."/>
            <person name="Zou S.Q."/>
            <person name="Chen S.P."/>
            <person name="Lan S."/>
            <person name="Tsai W.C."/>
            <person name="Van de Peer Y."/>
            <person name="Liu Z.J."/>
        </authorList>
    </citation>
    <scope>NUCLEOTIDE SEQUENCE [LARGE SCALE GENOMIC DNA]</scope>
    <source>
        <strain evidence="12">Lor287</strain>
    </source>
</reference>
<dbReference type="GO" id="GO:0005868">
    <property type="term" value="C:cytoplasmic dynein complex"/>
    <property type="evidence" value="ECO:0007669"/>
    <property type="project" value="TreeGrafter"/>
</dbReference>
<keyword evidence="3" id="KW-0813">Transport</keyword>
<dbReference type="AlphaFoldDB" id="A0AAP0BRF6"/>
<organism evidence="12 13">
    <name type="scientific">Platanthera zijinensis</name>
    <dbReference type="NCBI Taxonomy" id="2320716"/>
    <lineage>
        <taxon>Eukaryota</taxon>
        <taxon>Viridiplantae</taxon>
        <taxon>Streptophyta</taxon>
        <taxon>Embryophyta</taxon>
        <taxon>Tracheophyta</taxon>
        <taxon>Spermatophyta</taxon>
        <taxon>Magnoliopsida</taxon>
        <taxon>Liliopsida</taxon>
        <taxon>Asparagales</taxon>
        <taxon>Orchidaceae</taxon>
        <taxon>Orchidoideae</taxon>
        <taxon>Orchideae</taxon>
        <taxon>Orchidinae</taxon>
        <taxon>Platanthera</taxon>
    </lineage>
</organism>
<evidence type="ECO:0000256" key="8">
    <source>
        <dbReference type="ARBA" id="ARBA00023212"/>
    </source>
</evidence>
<dbReference type="GO" id="GO:0015031">
    <property type="term" value="P:protein transport"/>
    <property type="evidence" value="ECO:0007669"/>
    <property type="project" value="UniProtKB-KW"/>
</dbReference>
<dbReference type="Gene3D" id="3.30.740.10">
    <property type="entry name" value="Protein Inhibitor Of Neuronal Nitric Oxide Synthase"/>
    <property type="match status" value="1"/>
</dbReference>
<evidence type="ECO:0000256" key="1">
    <source>
        <dbReference type="ARBA" id="ARBA00004123"/>
    </source>
</evidence>
<sequence>MADETRGGGGGGGRLTTGGTLPHAGIRVFGDEEVSLAKRFVLKSADMKDEVQKEAINCALSAFDKHAVEKDIAEYMKKEFDKNHGPTWHCIVGRNFGNLSHCSFRLRLGGLLITGQAVRFMGS</sequence>
<feature type="compositionally biased region" description="Gly residues" evidence="11">
    <location>
        <begin position="7"/>
        <end position="16"/>
    </location>
</feature>
<keyword evidence="10" id="KW-0505">Motor protein</keyword>
<evidence type="ECO:0000256" key="4">
    <source>
        <dbReference type="ARBA" id="ARBA00022490"/>
    </source>
</evidence>
<evidence type="ECO:0000256" key="9">
    <source>
        <dbReference type="ARBA" id="ARBA00023242"/>
    </source>
</evidence>
<evidence type="ECO:0000256" key="6">
    <source>
        <dbReference type="ARBA" id="ARBA00022816"/>
    </source>
</evidence>
<dbReference type="GO" id="GO:0005634">
    <property type="term" value="C:nucleus"/>
    <property type="evidence" value="ECO:0007669"/>
    <property type="project" value="UniProtKB-SubCell"/>
</dbReference>
<evidence type="ECO:0000313" key="13">
    <source>
        <dbReference type="Proteomes" id="UP001418222"/>
    </source>
</evidence>
<dbReference type="SMART" id="SM01375">
    <property type="entry name" value="Dynein_light"/>
    <property type="match status" value="1"/>
</dbReference>
<dbReference type="SUPFAM" id="SSF54648">
    <property type="entry name" value="DLC"/>
    <property type="match status" value="1"/>
</dbReference>
<evidence type="ECO:0000256" key="10">
    <source>
        <dbReference type="RuleBase" id="RU365010"/>
    </source>
</evidence>
<keyword evidence="6" id="KW-0509">mRNA transport</keyword>
<keyword evidence="9" id="KW-0539">Nucleus</keyword>
<gene>
    <name evidence="12" type="ORF">KSP39_PZI006392</name>
</gene>
<dbReference type="PANTHER" id="PTHR11886">
    <property type="entry name" value="DYNEIN LIGHT CHAIN"/>
    <property type="match status" value="1"/>
</dbReference>
<dbReference type="EMBL" id="JBBWWQ010000005">
    <property type="protein sequence ID" value="KAK8947105.1"/>
    <property type="molecule type" value="Genomic_DNA"/>
</dbReference>